<gene>
    <name evidence="1" type="ORF">Z955_04425</name>
</gene>
<evidence type="ECO:0008006" key="3">
    <source>
        <dbReference type="Google" id="ProtNLM"/>
    </source>
</evidence>
<evidence type="ECO:0000313" key="2">
    <source>
        <dbReference type="Proteomes" id="UP000030014"/>
    </source>
</evidence>
<dbReference type="InterPro" id="IPR043504">
    <property type="entry name" value="Peptidase_S1_PA_chymotrypsin"/>
</dbReference>
<evidence type="ECO:0000313" key="1">
    <source>
        <dbReference type="EMBL" id="KGN00244.1"/>
    </source>
</evidence>
<dbReference type="InterPro" id="IPR009003">
    <property type="entry name" value="Peptidase_S1_PA"/>
</dbReference>
<dbReference type="SUPFAM" id="SSF50494">
    <property type="entry name" value="Trypsin-like serine proteases"/>
    <property type="match status" value="1"/>
</dbReference>
<dbReference type="AlphaFoldDB" id="A0A0A0II42"/>
<protein>
    <recommendedName>
        <fullName evidence="3">Peptidase S1 domain-containing protein</fullName>
    </recommendedName>
</protein>
<dbReference type="Gene3D" id="2.40.10.10">
    <property type="entry name" value="Trypsin-like serine proteases"/>
    <property type="match status" value="1"/>
</dbReference>
<sequence>MICNYCIDNMISYICYNEYNFFFSKGNVVGVGLGYKIKNGFYTCEKCITVFVTRKLPPNDIPEQDLVPAIYRGIPTDIVQSGIMSIDSNILYNNFNLNNPLTKKIRPVLGGYSIGVATKKLAGTMGCLVTDNHDNYMLSNNHILAGVNTIPLGTAVVQPSIVDGGKSPKDIVGSLSGYVPLSFKDTNLVDCAIAKVLNKKNVSAKIALTKGPKGVITPKFGQSVKKVGRTTALTTGKIVGVKTTYKVEIEGIEMVFRNQIIADIVVEPGDSGSILLSDNDYAIGLVMTGGGGKSIINTISDVLKSLNVLLVTA</sequence>
<dbReference type="RefSeq" id="WP_039257771.1">
    <property type="nucleotide sequence ID" value="NZ_JDRY01000023.1"/>
</dbReference>
<accession>A0A0A0II42</accession>
<organism evidence="1 2">
    <name type="scientific">Clostridium botulinum C/D str. DC5</name>
    <dbReference type="NCBI Taxonomy" id="1443128"/>
    <lineage>
        <taxon>Bacteria</taxon>
        <taxon>Bacillati</taxon>
        <taxon>Bacillota</taxon>
        <taxon>Clostridia</taxon>
        <taxon>Eubacteriales</taxon>
        <taxon>Clostridiaceae</taxon>
        <taxon>Clostridium</taxon>
    </lineage>
</organism>
<dbReference type="Proteomes" id="UP000030014">
    <property type="component" value="Unassembled WGS sequence"/>
</dbReference>
<dbReference type="EMBL" id="JDRY01000023">
    <property type="protein sequence ID" value="KGN00244.1"/>
    <property type="molecule type" value="Genomic_DNA"/>
</dbReference>
<proteinExistence type="predicted"/>
<reference evidence="1 2" key="1">
    <citation type="submission" date="2014-01" db="EMBL/GenBank/DDBJ databases">
        <title>Plasmidome dynamics in the species complex Clostridium novyi sensu lato converts strains of independent lineages into distinctly different pathogens.</title>
        <authorList>
            <person name="Skarin H."/>
            <person name="Segerman B."/>
        </authorList>
    </citation>
    <scope>NUCLEOTIDE SEQUENCE [LARGE SCALE GENOMIC DNA]</scope>
    <source>
        <strain evidence="1 2">DC5</strain>
    </source>
</reference>
<name>A0A0A0II42_CLOBO</name>
<comment type="caution">
    <text evidence="1">The sequence shown here is derived from an EMBL/GenBank/DDBJ whole genome shotgun (WGS) entry which is preliminary data.</text>
</comment>